<dbReference type="GO" id="GO:0046872">
    <property type="term" value="F:metal ion binding"/>
    <property type="evidence" value="ECO:0007669"/>
    <property type="project" value="UniProtKB-KW"/>
</dbReference>
<reference evidence="17" key="1">
    <citation type="submission" date="2020-05" db="EMBL/GenBank/DDBJ databases">
        <title>Phylogenomic resolution of chytrid fungi.</title>
        <authorList>
            <person name="Stajich J.E."/>
            <person name="Amses K."/>
            <person name="Simmons R."/>
            <person name="Seto K."/>
            <person name="Myers J."/>
            <person name="Bonds A."/>
            <person name="Quandt C.A."/>
            <person name="Barry K."/>
            <person name="Liu P."/>
            <person name="Grigoriev I."/>
            <person name="Longcore J.E."/>
            <person name="James T.Y."/>
        </authorList>
    </citation>
    <scope>NUCLEOTIDE SEQUENCE</scope>
    <source>
        <strain evidence="17">JEL0476</strain>
    </source>
</reference>
<keyword evidence="6" id="KW-0479">Metal-binding</keyword>
<keyword evidence="3" id="KW-1003">Cell membrane</keyword>
<dbReference type="GO" id="GO:0016298">
    <property type="term" value="F:lipase activity"/>
    <property type="evidence" value="ECO:0007669"/>
    <property type="project" value="TreeGrafter"/>
</dbReference>
<evidence type="ECO:0000256" key="8">
    <source>
        <dbReference type="ARBA" id="ARBA00022837"/>
    </source>
</evidence>
<keyword evidence="8" id="KW-0106">Calcium</keyword>
<feature type="region of interest" description="Disordered" evidence="15">
    <location>
        <begin position="239"/>
        <end position="273"/>
    </location>
</feature>
<dbReference type="SUPFAM" id="SSF53474">
    <property type="entry name" value="alpha/beta-Hydrolases"/>
    <property type="match status" value="1"/>
</dbReference>
<evidence type="ECO:0000256" key="6">
    <source>
        <dbReference type="ARBA" id="ARBA00022723"/>
    </source>
</evidence>
<evidence type="ECO:0000256" key="15">
    <source>
        <dbReference type="SAM" id="MobiDB-lite"/>
    </source>
</evidence>
<keyword evidence="12" id="KW-0472">Membrane</keyword>
<dbReference type="Proteomes" id="UP001211065">
    <property type="component" value="Unassembled WGS sequence"/>
</dbReference>
<dbReference type="GO" id="GO:0046340">
    <property type="term" value="P:diacylglycerol catabolic process"/>
    <property type="evidence" value="ECO:0007669"/>
    <property type="project" value="TreeGrafter"/>
</dbReference>
<comment type="caution">
    <text evidence="17">The sequence shown here is derived from an EMBL/GenBank/DDBJ whole genome shotgun (WGS) entry which is preliminary data.</text>
</comment>
<dbReference type="GO" id="GO:0019369">
    <property type="term" value="P:arachidonate metabolic process"/>
    <property type="evidence" value="ECO:0007669"/>
    <property type="project" value="TreeGrafter"/>
</dbReference>
<accession>A0AAD5XWL0</accession>
<keyword evidence="18" id="KW-1185">Reference proteome</keyword>
<proteinExistence type="predicted"/>
<dbReference type="InterPro" id="IPR029058">
    <property type="entry name" value="AB_hydrolase_fold"/>
</dbReference>
<feature type="domain" description="Fungal lipase-type" evidence="16">
    <location>
        <begin position="454"/>
        <end position="586"/>
    </location>
</feature>
<evidence type="ECO:0000256" key="9">
    <source>
        <dbReference type="ARBA" id="ARBA00022963"/>
    </source>
</evidence>
<comment type="subcellular location">
    <subcellularLocation>
        <location evidence="2">Cell membrane</location>
        <topology evidence="2">Multi-pass membrane protein</topology>
    </subcellularLocation>
</comment>
<evidence type="ECO:0000256" key="10">
    <source>
        <dbReference type="ARBA" id="ARBA00022989"/>
    </source>
</evidence>
<dbReference type="PANTHER" id="PTHR45792:SF8">
    <property type="entry name" value="DIACYLGLYCEROL LIPASE-ALPHA"/>
    <property type="match status" value="1"/>
</dbReference>
<keyword evidence="7" id="KW-0378">Hydrolase</keyword>
<keyword evidence="5" id="KW-0812">Transmembrane</keyword>
<dbReference type="AlphaFoldDB" id="A0AAD5XWL0"/>
<evidence type="ECO:0000313" key="17">
    <source>
        <dbReference type="EMBL" id="KAJ3222083.1"/>
    </source>
</evidence>
<dbReference type="EMBL" id="JADGJW010000193">
    <property type="protein sequence ID" value="KAJ3222083.1"/>
    <property type="molecule type" value="Genomic_DNA"/>
</dbReference>
<evidence type="ECO:0000256" key="14">
    <source>
        <dbReference type="ARBA" id="ARBA00026104"/>
    </source>
</evidence>
<organism evidence="17 18">
    <name type="scientific">Clydaea vesicula</name>
    <dbReference type="NCBI Taxonomy" id="447962"/>
    <lineage>
        <taxon>Eukaryota</taxon>
        <taxon>Fungi</taxon>
        <taxon>Fungi incertae sedis</taxon>
        <taxon>Chytridiomycota</taxon>
        <taxon>Chytridiomycota incertae sedis</taxon>
        <taxon>Chytridiomycetes</taxon>
        <taxon>Lobulomycetales</taxon>
        <taxon>Lobulomycetaceae</taxon>
        <taxon>Clydaea</taxon>
    </lineage>
</organism>
<evidence type="ECO:0000259" key="16">
    <source>
        <dbReference type="Pfam" id="PF01764"/>
    </source>
</evidence>
<evidence type="ECO:0000256" key="3">
    <source>
        <dbReference type="ARBA" id="ARBA00022475"/>
    </source>
</evidence>
<comment type="catalytic activity">
    <reaction evidence="13">
        <text>a 1,2-diacyl-sn-glycerol + H2O = a 2-acylglycerol + a fatty acid + H(+)</text>
        <dbReference type="Rhea" id="RHEA:33275"/>
        <dbReference type="ChEBI" id="CHEBI:15377"/>
        <dbReference type="ChEBI" id="CHEBI:15378"/>
        <dbReference type="ChEBI" id="CHEBI:17389"/>
        <dbReference type="ChEBI" id="CHEBI:17815"/>
        <dbReference type="ChEBI" id="CHEBI:28868"/>
        <dbReference type="EC" id="3.1.1.116"/>
    </reaction>
    <physiologicalReaction direction="left-to-right" evidence="13">
        <dbReference type="Rhea" id="RHEA:33276"/>
    </physiologicalReaction>
</comment>
<keyword evidence="9" id="KW-0442">Lipid degradation</keyword>
<dbReference type="EC" id="3.1.1.116" evidence="14"/>
<name>A0AAD5XWL0_9FUNG</name>
<evidence type="ECO:0000256" key="4">
    <source>
        <dbReference type="ARBA" id="ARBA00022553"/>
    </source>
</evidence>
<evidence type="ECO:0000256" key="5">
    <source>
        <dbReference type="ARBA" id="ARBA00022692"/>
    </source>
</evidence>
<protein>
    <recommendedName>
        <fullName evidence="14">sn-1-specific diacylglycerol lipase</fullName>
        <ecNumber evidence="14">3.1.1.116</ecNumber>
    </recommendedName>
</protein>
<gene>
    <name evidence="17" type="ORF">HK099_002737</name>
</gene>
<keyword evidence="11" id="KW-0443">Lipid metabolism</keyword>
<dbReference type="GO" id="GO:0005886">
    <property type="term" value="C:plasma membrane"/>
    <property type="evidence" value="ECO:0007669"/>
    <property type="project" value="UniProtKB-SubCell"/>
</dbReference>
<evidence type="ECO:0000256" key="13">
    <source>
        <dbReference type="ARBA" id="ARBA00024531"/>
    </source>
</evidence>
<dbReference type="Pfam" id="PF01764">
    <property type="entry name" value="Lipase_3"/>
    <property type="match status" value="1"/>
</dbReference>
<keyword evidence="4" id="KW-0597">Phosphoprotein</keyword>
<sequence length="737" mass="84800">MQDFANIDLNTVDPEQLESLYLASHVQKPTLNSIGSRDNISILSTATTTIVDKNDDLMTVTIKSFDSHSLHNKKTFLRAAFRNKKIQTLPFNDLSSHSRKKLYFPVSFHSLLFDTLKLDIVEQRPFLSNLTVGRVRIKLHNLSLNQSEILQTFPILPKKIDNKNPTSTSLTLGNITINIKFSGPSFGTLVENFTEEPENYSDLSDDIDDEEKLKNESQVKEFVEVIEDEIIHNEANNFSNSQVTQQTKSIQLQQRSRSYSRTRSDVSKTARSISGVSTSTSSVTAPVHSYSSMTEINSGSIRGRVSTKRGTVFSERTKLGIREIAEFASSFFWFGFQVGKKDFVKSLLVLRKYFTDYYPNPRTYDVVKDTEFLKETMYWMKFCTAAYGSIVMNYCGTGRGYLRDLLQVKADKKTAIKSLGIQKEDMLVWEYGTGLEMFKPKFYIARDKKTNSIVVCFRGTFDVHDFLTDINAEYEPFLGGHVHRGILRTAKWVEEHYMDAILNYVKTYECENLYILGHSLGGAIGTIFTMILREKLPILKENPNFKKLYCYTHGTPACASENLAEEFKSYVDVFINENDNITRLSYGSMLDFRAMIIAAHNASKTKGSTEDKMKMIDIRRKQLKESEENPKQYVVGNIYYIYKTSRMYGKKGEIFGNDSHLDFNDERKLKRDGHPLIRTDVGHYVVEKTDKRNFLSVQIQQNLLYHHFPNKYLNGMQKSIDWLSRNTTYTDDFVIKY</sequence>
<feature type="compositionally biased region" description="Polar residues" evidence="15">
    <location>
        <begin position="239"/>
        <end position="254"/>
    </location>
</feature>
<keyword evidence="10" id="KW-1133">Transmembrane helix</keyword>
<dbReference type="InterPro" id="IPR002921">
    <property type="entry name" value="Fungal_lipase-type"/>
</dbReference>
<evidence type="ECO:0000256" key="11">
    <source>
        <dbReference type="ARBA" id="ARBA00023098"/>
    </source>
</evidence>
<dbReference type="Gene3D" id="3.40.50.1820">
    <property type="entry name" value="alpha/beta hydrolase"/>
    <property type="match status" value="1"/>
</dbReference>
<dbReference type="PANTHER" id="PTHR45792">
    <property type="entry name" value="DIACYLGLYCEROL LIPASE HOMOLOG-RELATED"/>
    <property type="match status" value="1"/>
</dbReference>
<dbReference type="InterPro" id="IPR052214">
    <property type="entry name" value="DAG_Lipase-Related"/>
</dbReference>
<comment type="cofactor">
    <cofactor evidence="1">
        <name>Ca(2+)</name>
        <dbReference type="ChEBI" id="CHEBI:29108"/>
    </cofactor>
</comment>
<dbReference type="CDD" id="cd00519">
    <property type="entry name" value="Lipase_3"/>
    <property type="match status" value="1"/>
</dbReference>
<evidence type="ECO:0000256" key="12">
    <source>
        <dbReference type="ARBA" id="ARBA00023136"/>
    </source>
</evidence>
<evidence type="ECO:0000256" key="2">
    <source>
        <dbReference type="ARBA" id="ARBA00004651"/>
    </source>
</evidence>
<evidence type="ECO:0000313" key="18">
    <source>
        <dbReference type="Proteomes" id="UP001211065"/>
    </source>
</evidence>
<evidence type="ECO:0000256" key="7">
    <source>
        <dbReference type="ARBA" id="ARBA00022801"/>
    </source>
</evidence>
<evidence type="ECO:0000256" key="1">
    <source>
        <dbReference type="ARBA" id="ARBA00001913"/>
    </source>
</evidence>